<name>A0A5B8Z8I1_CYTDA</name>
<dbReference type="RefSeq" id="WP_057776879.1">
    <property type="nucleotide sequence ID" value="NZ_CP042593.1"/>
</dbReference>
<feature type="transmembrane region" description="Helical" evidence="7">
    <location>
        <begin position="12"/>
        <end position="33"/>
    </location>
</feature>
<dbReference type="AlphaFoldDB" id="A0A5B8Z8I1"/>
<evidence type="ECO:0000259" key="8">
    <source>
        <dbReference type="PROSITE" id="PS50928"/>
    </source>
</evidence>
<gene>
    <name evidence="9" type="ORF">FSZ17_12690</name>
</gene>
<dbReference type="InterPro" id="IPR035906">
    <property type="entry name" value="MetI-like_sf"/>
</dbReference>
<evidence type="ECO:0000256" key="6">
    <source>
        <dbReference type="ARBA" id="ARBA00023136"/>
    </source>
</evidence>
<evidence type="ECO:0000256" key="5">
    <source>
        <dbReference type="ARBA" id="ARBA00022989"/>
    </source>
</evidence>
<dbReference type="OrthoDB" id="9771544at2"/>
<protein>
    <submittedName>
        <fullName evidence="9">Carbohydrate ABC transporter permease</fullName>
    </submittedName>
</protein>
<proteinExistence type="inferred from homology"/>
<evidence type="ECO:0000256" key="7">
    <source>
        <dbReference type="RuleBase" id="RU363032"/>
    </source>
</evidence>
<sequence length="277" mass="31297">MHGKVANQVQKYFIHLILIVVVAFTLLPFLWMISTSVKTPDQVFEESLWFFPSSINLDGFKQVFEQAPVLTWALNSTFIAVVQTISQVIIAFLAAYAFARFDFPGRNILFYFVLATMIIPQQALMIPTFITINMMDWINTFKGVIIPHMASGYAIFLLRQFMMGIPKELAEAAAVDGCGHLRILRHIYLPASVPALTALSIILFVSHWNDFYWPLLVLTDENKLTLPVALVRFQSEGMIEMVPTMAVATLSTLPILILYFFSQKKFVEGFTNSGLKG</sequence>
<dbReference type="Gene3D" id="1.10.3720.10">
    <property type="entry name" value="MetI-like"/>
    <property type="match status" value="1"/>
</dbReference>
<dbReference type="EMBL" id="CP042593">
    <property type="protein sequence ID" value="QED48029.1"/>
    <property type="molecule type" value="Genomic_DNA"/>
</dbReference>
<dbReference type="PANTHER" id="PTHR43744:SF12">
    <property type="entry name" value="ABC TRANSPORTER PERMEASE PROTEIN MG189-RELATED"/>
    <property type="match status" value="1"/>
</dbReference>
<dbReference type="PANTHER" id="PTHR43744">
    <property type="entry name" value="ABC TRANSPORTER PERMEASE PROTEIN MG189-RELATED-RELATED"/>
    <property type="match status" value="1"/>
</dbReference>
<keyword evidence="10" id="KW-1185">Reference proteome</keyword>
<feature type="transmembrane region" description="Helical" evidence="7">
    <location>
        <begin position="108"/>
        <end position="132"/>
    </location>
</feature>
<dbReference type="GO" id="GO:0055085">
    <property type="term" value="P:transmembrane transport"/>
    <property type="evidence" value="ECO:0007669"/>
    <property type="project" value="InterPro"/>
</dbReference>
<keyword evidence="4 7" id="KW-0812">Transmembrane</keyword>
<dbReference type="CDD" id="cd06261">
    <property type="entry name" value="TM_PBP2"/>
    <property type="match status" value="1"/>
</dbReference>
<comment type="subcellular location">
    <subcellularLocation>
        <location evidence="1 7">Cell membrane</location>
        <topology evidence="1 7">Multi-pass membrane protein</topology>
    </subcellularLocation>
</comment>
<organism evidence="9 10">
    <name type="scientific">Cytobacillus dafuensis</name>
    <name type="common">Bacillus dafuensis</name>
    <dbReference type="NCBI Taxonomy" id="1742359"/>
    <lineage>
        <taxon>Bacteria</taxon>
        <taxon>Bacillati</taxon>
        <taxon>Bacillota</taxon>
        <taxon>Bacilli</taxon>
        <taxon>Bacillales</taxon>
        <taxon>Bacillaceae</taxon>
        <taxon>Cytobacillus</taxon>
    </lineage>
</organism>
<comment type="similarity">
    <text evidence="7">Belongs to the binding-protein-dependent transport system permease family.</text>
</comment>
<evidence type="ECO:0000313" key="10">
    <source>
        <dbReference type="Proteomes" id="UP000321555"/>
    </source>
</evidence>
<dbReference type="Pfam" id="PF00528">
    <property type="entry name" value="BPD_transp_1"/>
    <property type="match status" value="1"/>
</dbReference>
<reference evidence="10" key="1">
    <citation type="submission" date="2019-08" db="EMBL/GenBank/DDBJ databases">
        <authorList>
            <person name="Zheng X."/>
        </authorList>
    </citation>
    <scope>NUCLEOTIDE SEQUENCE [LARGE SCALE GENOMIC DNA]</scope>
    <source>
        <strain evidence="10">FJAT-25496</strain>
    </source>
</reference>
<feature type="transmembrane region" description="Helical" evidence="7">
    <location>
        <begin position="241"/>
        <end position="261"/>
    </location>
</feature>
<dbReference type="GO" id="GO:0005886">
    <property type="term" value="C:plasma membrane"/>
    <property type="evidence" value="ECO:0007669"/>
    <property type="project" value="UniProtKB-SubCell"/>
</dbReference>
<dbReference type="SUPFAM" id="SSF161098">
    <property type="entry name" value="MetI-like"/>
    <property type="match status" value="1"/>
</dbReference>
<feature type="domain" description="ABC transmembrane type-1" evidence="8">
    <location>
        <begin position="73"/>
        <end position="262"/>
    </location>
</feature>
<keyword evidence="3" id="KW-1003">Cell membrane</keyword>
<evidence type="ECO:0000256" key="4">
    <source>
        <dbReference type="ARBA" id="ARBA00022692"/>
    </source>
</evidence>
<feature type="transmembrane region" description="Helical" evidence="7">
    <location>
        <begin position="187"/>
        <end position="208"/>
    </location>
</feature>
<accession>A0A5B8Z8I1</accession>
<keyword evidence="5 7" id="KW-1133">Transmembrane helix</keyword>
<dbReference type="PROSITE" id="PS50928">
    <property type="entry name" value="ABC_TM1"/>
    <property type="match status" value="1"/>
</dbReference>
<feature type="transmembrane region" description="Helical" evidence="7">
    <location>
        <begin position="78"/>
        <end position="99"/>
    </location>
</feature>
<dbReference type="KEGG" id="bda:FSZ17_12690"/>
<dbReference type="STRING" id="1742359.GCA_001439625_02264"/>
<evidence type="ECO:0000256" key="1">
    <source>
        <dbReference type="ARBA" id="ARBA00004651"/>
    </source>
</evidence>
<evidence type="ECO:0000256" key="2">
    <source>
        <dbReference type="ARBA" id="ARBA00022448"/>
    </source>
</evidence>
<feature type="transmembrane region" description="Helical" evidence="7">
    <location>
        <begin position="138"/>
        <end position="158"/>
    </location>
</feature>
<evidence type="ECO:0000313" key="9">
    <source>
        <dbReference type="EMBL" id="QED48029.1"/>
    </source>
</evidence>
<evidence type="ECO:0000256" key="3">
    <source>
        <dbReference type="ARBA" id="ARBA00022475"/>
    </source>
</evidence>
<dbReference type="InterPro" id="IPR000515">
    <property type="entry name" value="MetI-like"/>
</dbReference>
<keyword evidence="2 7" id="KW-0813">Transport</keyword>
<keyword evidence="6 7" id="KW-0472">Membrane</keyword>
<dbReference type="Proteomes" id="UP000321555">
    <property type="component" value="Chromosome"/>
</dbReference>